<protein>
    <submittedName>
        <fullName evidence="3">Uncharacterized protein</fullName>
    </submittedName>
</protein>
<dbReference type="AlphaFoldDB" id="A0A563W4J5"/>
<reference evidence="3 4" key="1">
    <citation type="submission" date="2019-01" db="EMBL/GenBank/DDBJ databases">
        <authorList>
            <person name="Brito A."/>
        </authorList>
    </citation>
    <scope>NUCLEOTIDE SEQUENCE [LARGE SCALE GENOMIC DNA]</scope>
    <source>
        <strain evidence="3">1</strain>
    </source>
</reference>
<organism evidence="3 4">
    <name type="scientific">Hyella patelloides LEGE 07179</name>
    <dbReference type="NCBI Taxonomy" id="945734"/>
    <lineage>
        <taxon>Bacteria</taxon>
        <taxon>Bacillati</taxon>
        <taxon>Cyanobacteriota</taxon>
        <taxon>Cyanophyceae</taxon>
        <taxon>Pleurocapsales</taxon>
        <taxon>Hyellaceae</taxon>
        <taxon>Hyella</taxon>
    </lineage>
</organism>
<name>A0A563W4J5_9CYAN</name>
<dbReference type="EMBL" id="CAACVJ010000691">
    <property type="protein sequence ID" value="VEP18619.1"/>
    <property type="molecule type" value="Genomic_DNA"/>
</dbReference>
<dbReference type="Proteomes" id="UP000320055">
    <property type="component" value="Unassembled WGS sequence"/>
</dbReference>
<sequence length="61" mass="6304">MRLKLMSLLAGVAGVLTLTVLAVPVTAQTCNGGNKDKNTTESNFPDTTQSSTTVEATAFTS</sequence>
<proteinExistence type="predicted"/>
<accession>A0A563W4J5</accession>
<evidence type="ECO:0000313" key="4">
    <source>
        <dbReference type="Proteomes" id="UP000320055"/>
    </source>
</evidence>
<feature type="signal peptide" evidence="2">
    <location>
        <begin position="1"/>
        <end position="22"/>
    </location>
</feature>
<evidence type="ECO:0000256" key="1">
    <source>
        <dbReference type="SAM" id="MobiDB-lite"/>
    </source>
</evidence>
<feature type="compositionally biased region" description="Polar residues" evidence="1">
    <location>
        <begin position="40"/>
        <end position="61"/>
    </location>
</feature>
<feature type="chain" id="PRO_5022039015" evidence="2">
    <location>
        <begin position="23"/>
        <end position="61"/>
    </location>
</feature>
<evidence type="ECO:0000256" key="2">
    <source>
        <dbReference type="SAM" id="SignalP"/>
    </source>
</evidence>
<evidence type="ECO:0000313" key="3">
    <source>
        <dbReference type="EMBL" id="VEP18619.1"/>
    </source>
</evidence>
<gene>
    <name evidence="3" type="ORF">H1P_830024</name>
</gene>
<keyword evidence="2" id="KW-0732">Signal</keyword>
<feature type="region of interest" description="Disordered" evidence="1">
    <location>
        <begin position="29"/>
        <end position="61"/>
    </location>
</feature>
<keyword evidence="4" id="KW-1185">Reference proteome</keyword>